<name>Q11K67_CHESB</name>
<feature type="transmembrane region" description="Helical" evidence="7">
    <location>
        <begin position="230"/>
        <end position="251"/>
    </location>
</feature>
<feature type="transmembrane region" description="Helical" evidence="7">
    <location>
        <begin position="75"/>
        <end position="94"/>
    </location>
</feature>
<feature type="transmembrane region" description="Helical" evidence="7">
    <location>
        <begin position="21"/>
        <end position="45"/>
    </location>
</feature>
<dbReference type="STRING" id="266779.Meso_0808"/>
<feature type="transmembrane region" description="Helical" evidence="7">
    <location>
        <begin position="174"/>
        <end position="197"/>
    </location>
</feature>
<protein>
    <submittedName>
        <fullName evidence="9">Binding-protein-dependent transport systems inner membrane component</fullName>
    </submittedName>
</protein>
<evidence type="ECO:0000256" key="3">
    <source>
        <dbReference type="ARBA" id="ARBA00022475"/>
    </source>
</evidence>
<dbReference type="GO" id="GO:0055085">
    <property type="term" value="P:transmembrane transport"/>
    <property type="evidence" value="ECO:0007669"/>
    <property type="project" value="InterPro"/>
</dbReference>
<dbReference type="InterPro" id="IPR000515">
    <property type="entry name" value="MetI-like"/>
</dbReference>
<organism evidence="9">
    <name type="scientific">Chelativorans sp. (strain BNC1)</name>
    <dbReference type="NCBI Taxonomy" id="266779"/>
    <lineage>
        <taxon>Bacteria</taxon>
        <taxon>Pseudomonadati</taxon>
        <taxon>Pseudomonadota</taxon>
        <taxon>Alphaproteobacteria</taxon>
        <taxon>Hyphomicrobiales</taxon>
        <taxon>Phyllobacteriaceae</taxon>
        <taxon>Chelativorans</taxon>
    </lineage>
</organism>
<dbReference type="CDD" id="cd06261">
    <property type="entry name" value="TM_PBP2"/>
    <property type="match status" value="1"/>
</dbReference>
<dbReference type="Pfam" id="PF00528">
    <property type="entry name" value="BPD_transp_1"/>
    <property type="match status" value="1"/>
</dbReference>
<dbReference type="EMBL" id="CP000390">
    <property type="protein sequence ID" value="ABG62208.1"/>
    <property type="molecule type" value="Genomic_DNA"/>
</dbReference>
<keyword evidence="6 7" id="KW-0472">Membrane</keyword>
<comment type="subcellular location">
    <subcellularLocation>
        <location evidence="1 7">Cell membrane</location>
        <topology evidence="1 7">Multi-pass membrane protein</topology>
    </subcellularLocation>
</comment>
<dbReference type="SUPFAM" id="SSF161098">
    <property type="entry name" value="MetI-like"/>
    <property type="match status" value="1"/>
</dbReference>
<dbReference type="eggNOG" id="COG0600">
    <property type="taxonomic scope" value="Bacteria"/>
</dbReference>
<dbReference type="OrthoDB" id="9799271at2"/>
<dbReference type="InterPro" id="IPR035906">
    <property type="entry name" value="MetI-like_sf"/>
</dbReference>
<dbReference type="PROSITE" id="PS50928">
    <property type="entry name" value="ABC_TM1"/>
    <property type="match status" value="1"/>
</dbReference>
<reference evidence="9" key="1">
    <citation type="submission" date="2006-06" db="EMBL/GenBank/DDBJ databases">
        <title>Complete sequence of chromosome of Chelativorans sp. BNC1.</title>
        <authorList>
            <consortium name="US DOE Joint Genome Institute"/>
            <person name="Copeland A."/>
            <person name="Lucas S."/>
            <person name="Lapidus A."/>
            <person name="Barry K."/>
            <person name="Detter J.C."/>
            <person name="Glavina del Rio T."/>
            <person name="Hammon N."/>
            <person name="Israni S."/>
            <person name="Dalin E."/>
            <person name="Tice H."/>
            <person name="Pitluck S."/>
            <person name="Chertkov O."/>
            <person name="Brettin T."/>
            <person name="Bruce D."/>
            <person name="Han C."/>
            <person name="Tapia R."/>
            <person name="Gilna P."/>
            <person name="Schmutz J."/>
            <person name="Larimer F."/>
            <person name="Land M."/>
            <person name="Hauser L."/>
            <person name="Kyrpides N."/>
            <person name="Mikhailova N."/>
            <person name="Richardson P."/>
        </authorList>
    </citation>
    <scope>NUCLEOTIDE SEQUENCE</scope>
    <source>
        <strain evidence="9">BNC1</strain>
    </source>
</reference>
<dbReference type="PANTHER" id="PTHR30151:SF0">
    <property type="entry name" value="ABC TRANSPORTER PERMEASE PROTEIN MJ0413-RELATED"/>
    <property type="match status" value="1"/>
</dbReference>
<evidence type="ECO:0000259" key="8">
    <source>
        <dbReference type="PROSITE" id="PS50928"/>
    </source>
</evidence>
<keyword evidence="2 7" id="KW-0813">Transport</keyword>
<feature type="transmembrane region" description="Helical" evidence="7">
    <location>
        <begin position="134"/>
        <end position="153"/>
    </location>
</feature>
<dbReference type="KEGG" id="mes:Meso_0808"/>
<keyword evidence="3" id="KW-1003">Cell membrane</keyword>
<evidence type="ECO:0000256" key="4">
    <source>
        <dbReference type="ARBA" id="ARBA00022692"/>
    </source>
</evidence>
<dbReference type="GO" id="GO:0005886">
    <property type="term" value="C:plasma membrane"/>
    <property type="evidence" value="ECO:0007669"/>
    <property type="project" value="UniProtKB-SubCell"/>
</dbReference>
<feature type="domain" description="ABC transmembrane type-1" evidence="8">
    <location>
        <begin position="68"/>
        <end position="248"/>
    </location>
</feature>
<evidence type="ECO:0000256" key="2">
    <source>
        <dbReference type="ARBA" id="ARBA00022448"/>
    </source>
</evidence>
<evidence type="ECO:0000256" key="1">
    <source>
        <dbReference type="ARBA" id="ARBA00004651"/>
    </source>
</evidence>
<keyword evidence="5 7" id="KW-1133">Transmembrane helix</keyword>
<evidence type="ECO:0000256" key="6">
    <source>
        <dbReference type="ARBA" id="ARBA00023136"/>
    </source>
</evidence>
<proteinExistence type="inferred from homology"/>
<evidence type="ECO:0000256" key="7">
    <source>
        <dbReference type="RuleBase" id="RU363032"/>
    </source>
</evidence>
<comment type="similarity">
    <text evidence="7">Belongs to the binding-protein-dependent transport system permease family.</text>
</comment>
<sequence>MARQTNGSAVARNRPATVVQIGFLVALLALWFFATEFGGVSRFLLPSPVSVADSLVQMIADGTIAGELAVTLYEVFSAFGLSAVVGLGIGFFVARSAYLVEVFTPVFSALFAVPVILLLPLFVLLLGLGPESKIAAGIASCFFPIVLSAIVGFGKIDRIYMLAARSMGASHWQLFARIMMPAALPAILSGLRLGFVISFLSVLGAETIAARSGLGRAIVEASENLRIDKMFALIVVVVFLAFLLNLLVSYVERRGRWE</sequence>
<accession>Q11K67</accession>
<evidence type="ECO:0000313" key="9">
    <source>
        <dbReference type="EMBL" id="ABG62208.1"/>
    </source>
</evidence>
<dbReference type="PANTHER" id="PTHR30151">
    <property type="entry name" value="ALKANE SULFONATE ABC TRANSPORTER-RELATED, MEMBRANE SUBUNIT"/>
    <property type="match status" value="1"/>
</dbReference>
<dbReference type="Gene3D" id="1.10.3720.10">
    <property type="entry name" value="MetI-like"/>
    <property type="match status" value="1"/>
</dbReference>
<evidence type="ECO:0000256" key="5">
    <source>
        <dbReference type="ARBA" id="ARBA00022989"/>
    </source>
</evidence>
<dbReference type="AlphaFoldDB" id="Q11K67"/>
<feature type="transmembrane region" description="Helical" evidence="7">
    <location>
        <begin position="106"/>
        <end position="128"/>
    </location>
</feature>
<gene>
    <name evidence="9" type="ordered locus">Meso_0808</name>
</gene>
<keyword evidence="4 7" id="KW-0812">Transmembrane</keyword>
<dbReference type="HOGENOM" id="CLU_046113_2_2_5"/>